<dbReference type="CDD" id="cd06170">
    <property type="entry name" value="LuxR_C_like"/>
    <property type="match status" value="1"/>
</dbReference>
<organism evidence="5 6">
    <name type="scientific">Ventosimonas gracilis</name>
    <dbReference type="NCBI Taxonomy" id="1680762"/>
    <lineage>
        <taxon>Bacteria</taxon>
        <taxon>Pseudomonadati</taxon>
        <taxon>Pseudomonadota</taxon>
        <taxon>Gammaproteobacteria</taxon>
        <taxon>Pseudomonadales</taxon>
        <taxon>Ventosimonadaceae</taxon>
        <taxon>Ventosimonas</taxon>
    </lineage>
</organism>
<feature type="domain" description="HTH luxR-type" evidence="4">
    <location>
        <begin position="184"/>
        <end position="249"/>
    </location>
</feature>
<dbReference type="PANTHER" id="PTHR44688">
    <property type="entry name" value="DNA-BINDING TRANSCRIPTIONAL ACTIVATOR DEVR_DOSR"/>
    <property type="match status" value="1"/>
</dbReference>
<dbReference type="SUPFAM" id="SSF46894">
    <property type="entry name" value="C-terminal effector domain of the bipartite response regulators"/>
    <property type="match status" value="1"/>
</dbReference>
<dbReference type="InterPro" id="IPR016032">
    <property type="entry name" value="Sig_transdc_resp-reg_C-effctor"/>
</dbReference>
<dbReference type="RefSeq" id="WP_068390892.1">
    <property type="nucleotide sequence ID" value="NZ_LSZO01000166.1"/>
</dbReference>
<evidence type="ECO:0000313" key="6">
    <source>
        <dbReference type="Proteomes" id="UP000072660"/>
    </source>
</evidence>
<accession>A0A139SRR6</accession>
<dbReference type="OrthoDB" id="343383at2"/>
<proteinExistence type="predicted"/>
<dbReference type="SMART" id="SM00421">
    <property type="entry name" value="HTH_LUXR"/>
    <property type="match status" value="1"/>
</dbReference>
<evidence type="ECO:0000256" key="2">
    <source>
        <dbReference type="ARBA" id="ARBA00023125"/>
    </source>
</evidence>
<dbReference type="InterPro" id="IPR036388">
    <property type="entry name" value="WH-like_DNA-bd_sf"/>
</dbReference>
<dbReference type="PANTHER" id="PTHR44688:SF16">
    <property type="entry name" value="DNA-BINDING TRANSCRIPTIONAL ACTIVATOR DEVR_DOSR"/>
    <property type="match status" value="1"/>
</dbReference>
<keyword evidence="3" id="KW-0804">Transcription</keyword>
<dbReference type="GO" id="GO:0006355">
    <property type="term" value="P:regulation of DNA-templated transcription"/>
    <property type="evidence" value="ECO:0007669"/>
    <property type="project" value="InterPro"/>
</dbReference>
<gene>
    <name evidence="5" type="ORF">AXE65_03575</name>
</gene>
<comment type="caution">
    <text evidence="5">The sequence shown here is derived from an EMBL/GenBank/DDBJ whole genome shotgun (WGS) entry which is preliminary data.</text>
</comment>
<evidence type="ECO:0000256" key="3">
    <source>
        <dbReference type="ARBA" id="ARBA00023163"/>
    </source>
</evidence>
<evidence type="ECO:0000256" key="1">
    <source>
        <dbReference type="ARBA" id="ARBA00023015"/>
    </source>
</evidence>
<keyword evidence="2" id="KW-0238">DNA-binding</keyword>
<dbReference type="GO" id="GO:0003677">
    <property type="term" value="F:DNA binding"/>
    <property type="evidence" value="ECO:0007669"/>
    <property type="project" value="UniProtKB-KW"/>
</dbReference>
<dbReference type="Proteomes" id="UP000072660">
    <property type="component" value="Unassembled WGS sequence"/>
</dbReference>
<protein>
    <submittedName>
        <fullName evidence="5">Helix-turn-helix transcriptional regulator</fullName>
    </submittedName>
</protein>
<reference evidence="5 6" key="1">
    <citation type="submission" date="2016-02" db="EMBL/GenBank/DDBJ databases">
        <authorList>
            <person name="Wen L."/>
            <person name="He K."/>
            <person name="Yang H."/>
        </authorList>
    </citation>
    <scope>NUCLEOTIDE SEQUENCE [LARGE SCALE GENOMIC DNA]</scope>
    <source>
        <strain evidence="5 6">CV58</strain>
    </source>
</reference>
<dbReference type="Gene3D" id="1.10.10.10">
    <property type="entry name" value="Winged helix-like DNA-binding domain superfamily/Winged helix DNA-binding domain"/>
    <property type="match status" value="1"/>
</dbReference>
<name>A0A139SRR6_9GAMM</name>
<evidence type="ECO:0000313" key="5">
    <source>
        <dbReference type="EMBL" id="KXU37289.1"/>
    </source>
</evidence>
<dbReference type="EMBL" id="LSZO01000166">
    <property type="protein sequence ID" value="KXU37289.1"/>
    <property type="molecule type" value="Genomic_DNA"/>
</dbReference>
<keyword evidence="6" id="KW-1185">Reference proteome</keyword>
<dbReference type="Pfam" id="PF00196">
    <property type="entry name" value="GerE"/>
    <property type="match status" value="1"/>
</dbReference>
<dbReference type="AlphaFoldDB" id="A0A139SRR6"/>
<dbReference type="InterPro" id="IPR000792">
    <property type="entry name" value="Tscrpt_reg_LuxR_C"/>
</dbReference>
<dbReference type="PRINTS" id="PR00038">
    <property type="entry name" value="HTHLUXR"/>
</dbReference>
<evidence type="ECO:0000259" key="4">
    <source>
        <dbReference type="PROSITE" id="PS50043"/>
    </source>
</evidence>
<keyword evidence="1" id="KW-0805">Transcription regulation</keyword>
<sequence length="249" mass="28444">MFRNLHEIAWHRSFGVLIERLDQAGFWQALVRRVGSGVNVNNWVALVFEQGTPSLLAESPAADGGSDALFQDYLKGFYRIDPFWRVNGEQPQSGLFQLADVAPDYFAATEYYQRYFKLNIVADEVQFNCLLPNNRLVLLSLGSEQKFSEAEIGWFSLIKPWVLALLRQRMAYEKIETPAITDNLQALRETLTARELEIVRLMLSGHSNKGMASHLNIALDTIKTHRRHIYSKLNIKTQAELLLIFLGKS</sequence>
<dbReference type="PROSITE" id="PS50043">
    <property type="entry name" value="HTH_LUXR_2"/>
    <property type="match status" value="1"/>
</dbReference>